<protein>
    <recommendedName>
        <fullName evidence="4">BTB domain-containing protein</fullName>
    </recommendedName>
</protein>
<gene>
    <name evidence="2" type="ORF">M9Y10_035859</name>
</gene>
<evidence type="ECO:0000313" key="2">
    <source>
        <dbReference type="EMBL" id="KAK8837918.1"/>
    </source>
</evidence>
<evidence type="ECO:0000313" key="3">
    <source>
        <dbReference type="Proteomes" id="UP001470230"/>
    </source>
</evidence>
<feature type="compositionally biased region" description="Polar residues" evidence="1">
    <location>
        <begin position="184"/>
        <end position="193"/>
    </location>
</feature>
<name>A0ABR2GW72_9EUKA</name>
<feature type="region of interest" description="Disordered" evidence="1">
    <location>
        <begin position="179"/>
        <end position="198"/>
    </location>
</feature>
<evidence type="ECO:0008006" key="4">
    <source>
        <dbReference type="Google" id="ProtNLM"/>
    </source>
</evidence>
<dbReference type="EMBL" id="JAPFFF010000057">
    <property type="protein sequence ID" value="KAK8837918.1"/>
    <property type="molecule type" value="Genomic_DNA"/>
</dbReference>
<organism evidence="2 3">
    <name type="scientific">Tritrichomonas musculus</name>
    <dbReference type="NCBI Taxonomy" id="1915356"/>
    <lineage>
        <taxon>Eukaryota</taxon>
        <taxon>Metamonada</taxon>
        <taxon>Parabasalia</taxon>
        <taxon>Tritrichomonadida</taxon>
        <taxon>Tritrichomonadidae</taxon>
        <taxon>Tritrichomonas</taxon>
    </lineage>
</organism>
<evidence type="ECO:0000256" key="1">
    <source>
        <dbReference type="SAM" id="MobiDB-lite"/>
    </source>
</evidence>
<keyword evidence="3" id="KW-1185">Reference proteome</keyword>
<dbReference type="Proteomes" id="UP001470230">
    <property type="component" value="Unassembled WGS sequence"/>
</dbReference>
<feature type="region of interest" description="Disordered" evidence="1">
    <location>
        <begin position="1"/>
        <end position="26"/>
    </location>
</feature>
<sequence length="396" mass="45065">MTSLPPNQIAANQTNTSSNSPLQDQQYSKNQTFPVNYDNECIMVDPSCLINSSKKFKELIDPFINRDDQISNLNLSIIGNSFSHRSIRNFLQLCQNLPSDVQDSEMKEVCEIAKMFQADKIYNIGADFIKQNIDPNFNIPDEKYNGSNGKSYLVIEGETNFIHHDSDISELSFSDDDFPPISNRDANTANNSSSKEKDPKMKSIIYEVGLKHRPCQLSEYHFGTMGQIMYTAKKQGNIIYIGKGNDVHISKPNTHVANIIQNDNNTNIIHFNSQKIDFGLKYVPSGLANHLSIEVTFTNFNNKTVSWTPMTPKFNSPENRYYLNFEGEYHHKPLNSKKNIVLQNSKKNKTFIIRKMEMNVYEVECLPAVDPLIAFIIGISDIVGPYNDPLVKAEFY</sequence>
<reference evidence="2 3" key="1">
    <citation type="submission" date="2024-04" db="EMBL/GenBank/DDBJ databases">
        <title>Tritrichomonas musculus Genome.</title>
        <authorList>
            <person name="Alves-Ferreira E."/>
            <person name="Grigg M."/>
            <person name="Lorenzi H."/>
            <person name="Galac M."/>
        </authorList>
    </citation>
    <scope>NUCLEOTIDE SEQUENCE [LARGE SCALE GENOMIC DNA]</scope>
    <source>
        <strain evidence="2 3">EAF2021</strain>
    </source>
</reference>
<comment type="caution">
    <text evidence="2">The sequence shown here is derived from an EMBL/GenBank/DDBJ whole genome shotgun (WGS) entry which is preliminary data.</text>
</comment>
<proteinExistence type="predicted"/>
<accession>A0ABR2GW72</accession>